<dbReference type="PANTHER" id="PTHR48103">
    <property type="entry name" value="MIDASIN-RELATED"/>
    <property type="match status" value="1"/>
</dbReference>
<dbReference type="SUPFAM" id="SSF52540">
    <property type="entry name" value="P-loop containing nucleoside triphosphate hydrolases"/>
    <property type="match status" value="5"/>
</dbReference>
<dbReference type="CDD" id="cd00009">
    <property type="entry name" value="AAA"/>
    <property type="match status" value="1"/>
</dbReference>
<feature type="domain" description="AAA+ ATPase" evidence="5">
    <location>
        <begin position="1655"/>
        <end position="1914"/>
    </location>
</feature>
<feature type="compositionally biased region" description="Basic residues" evidence="4">
    <location>
        <begin position="4320"/>
        <end position="4332"/>
    </location>
</feature>
<comment type="caution">
    <text evidence="6">The sequence shown here is derived from an EMBL/GenBank/DDBJ whole genome shotgun (WGS) entry which is preliminary data.</text>
</comment>
<name>A0ABR2K5P2_9EUKA</name>
<keyword evidence="7" id="KW-1185">Reference proteome</keyword>
<dbReference type="Gene3D" id="3.40.50.300">
    <property type="entry name" value="P-loop containing nucleotide triphosphate hydrolases"/>
    <property type="match status" value="6"/>
</dbReference>
<feature type="domain" description="AAA+ ATPase" evidence="5">
    <location>
        <begin position="27"/>
        <end position="178"/>
    </location>
</feature>
<dbReference type="PANTHER" id="PTHR48103:SF2">
    <property type="entry name" value="MIDASIN"/>
    <property type="match status" value="1"/>
</dbReference>
<dbReference type="Gene3D" id="3.40.50.410">
    <property type="entry name" value="von Willebrand factor, type A domain"/>
    <property type="match status" value="1"/>
</dbReference>
<gene>
    <name evidence="6" type="ORF">M9Y10_041918</name>
</gene>
<dbReference type="Proteomes" id="UP001470230">
    <property type="component" value="Unassembled WGS sequence"/>
</dbReference>
<dbReference type="SUPFAM" id="SSF53300">
    <property type="entry name" value="vWA-like"/>
    <property type="match status" value="2"/>
</dbReference>
<feature type="domain" description="AAA+ ATPase" evidence="5">
    <location>
        <begin position="614"/>
        <end position="747"/>
    </location>
</feature>
<dbReference type="Pfam" id="PF07728">
    <property type="entry name" value="AAA_5"/>
    <property type="match status" value="5"/>
</dbReference>
<protein>
    <recommendedName>
        <fullName evidence="5">AAA+ ATPase domain-containing protein</fullName>
    </recommendedName>
</protein>
<feature type="compositionally biased region" description="Basic and acidic residues" evidence="4">
    <location>
        <begin position="4309"/>
        <end position="4319"/>
    </location>
</feature>
<feature type="coiled-coil region" evidence="3">
    <location>
        <begin position="3311"/>
        <end position="3338"/>
    </location>
</feature>
<reference evidence="6 7" key="1">
    <citation type="submission" date="2024-04" db="EMBL/GenBank/DDBJ databases">
        <title>Tritrichomonas musculus Genome.</title>
        <authorList>
            <person name="Alves-Ferreira E."/>
            <person name="Grigg M."/>
            <person name="Lorenzi H."/>
            <person name="Galac M."/>
        </authorList>
    </citation>
    <scope>NUCLEOTIDE SEQUENCE [LARGE SCALE GENOMIC DNA]</scope>
    <source>
        <strain evidence="6 7">EAF2021</strain>
    </source>
</reference>
<proteinExistence type="predicted"/>
<dbReference type="InterPro" id="IPR036465">
    <property type="entry name" value="vWFA_dom_sf"/>
</dbReference>
<feature type="domain" description="AAA+ ATPase" evidence="5">
    <location>
        <begin position="309"/>
        <end position="473"/>
    </location>
</feature>
<evidence type="ECO:0000256" key="4">
    <source>
        <dbReference type="SAM" id="MobiDB-lite"/>
    </source>
</evidence>
<accession>A0ABR2K5P2</accession>
<evidence type="ECO:0000256" key="3">
    <source>
        <dbReference type="SAM" id="Coils"/>
    </source>
</evidence>
<dbReference type="EMBL" id="JAPFFF010000007">
    <property type="protein sequence ID" value="KAK8886455.1"/>
    <property type="molecule type" value="Genomic_DNA"/>
</dbReference>
<keyword evidence="3" id="KW-0175">Coiled coil</keyword>
<keyword evidence="2" id="KW-0067">ATP-binding</keyword>
<evidence type="ECO:0000256" key="2">
    <source>
        <dbReference type="ARBA" id="ARBA00022840"/>
    </source>
</evidence>
<dbReference type="InterPro" id="IPR027417">
    <property type="entry name" value="P-loop_NTPase"/>
</dbReference>
<evidence type="ECO:0000313" key="7">
    <source>
        <dbReference type="Proteomes" id="UP001470230"/>
    </source>
</evidence>
<dbReference type="InterPro" id="IPR003593">
    <property type="entry name" value="AAA+_ATPase"/>
</dbReference>
<dbReference type="InterPro" id="IPR011704">
    <property type="entry name" value="ATPase_dyneun-rel_AAA"/>
</dbReference>
<feature type="region of interest" description="Disordered" evidence="4">
    <location>
        <begin position="4280"/>
        <end position="4339"/>
    </location>
</feature>
<dbReference type="SMART" id="SM00382">
    <property type="entry name" value="AAA"/>
    <property type="match status" value="5"/>
</dbReference>
<evidence type="ECO:0000256" key="1">
    <source>
        <dbReference type="ARBA" id="ARBA00022741"/>
    </source>
</evidence>
<evidence type="ECO:0000259" key="5">
    <source>
        <dbReference type="SMART" id="SM00382"/>
    </source>
</evidence>
<keyword evidence="1" id="KW-0547">Nucleotide-binding</keyword>
<organism evidence="6 7">
    <name type="scientific">Tritrichomonas musculus</name>
    <dbReference type="NCBI Taxonomy" id="1915356"/>
    <lineage>
        <taxon>Eukaryota</taxon>
        <taxon>Metamonada</taxon>
        <taxon>Parabasalia</taxon>
        <taxon>Tritrichomonadida</taxon>
        <taxon>Tritrichomonadidae</taxon>
        <taxon>Tritrichomonas</taxon>
    </lineage>
</organism>
<evidence type="ECO:0000313" key="6">
    <source>
        <dbReference type="EMBL" id="KAK8886455.1"/>
    </source>
</evidence>
<feature type="domain" description="AAA+ ATPase" evidence="5">
    <location>
        <begin position="1347"/>
        <end position="1462"/>
    </location>
</feature>
<sequence>MNTIINKFVDTKQSEQRINRIIDGIKSGIPVLLQGPTGTSKTRSAKMACERINQKCITLNFSSQTKIEDLLGQMARNSDQFGGFSFKKGPYSEAYEKGYCLILDEINLAHETVLQSIEASLDLGFLSFDAPGVGTEFIRMNDHFHIIATQNPLTGRFSQKRQYLSEKFLSRFHVINFDDISKEELTEIAVGLSDDKIPKKIIQRIVNFHFDIQKQEKNEIHVFTIREIASTIQSILNGYTPYESIIYHYVSRYEKNKFVEIKKLIEKSKIKEDYSENHQLNATKYNNKLYYLSSELDNVFKCAWSILRDYHPILLVGPDGCGKTSIARWIGQLIPIQNDQLNQTRLFVCNQEMTISDIIGRYMPVKNTKFGDDQSPIRWINGPIIDAIQKGEILVLDQIDTAPSTILERLNSLYDGMGSPDFIFTVQENPEESEVLVHQSFRIIATASERGLNDLSPAFLNRFTIIHINDQIPEIMSSKEAAMKCGRFFAFQQNNLTLPRKLQDRLFEEGKNMTISRFAKIIRGFSIIKRQFKIADDNDIANFMFSITDQSVKKEDGTNTKAKYNEPIVSESFARILLDSLDERKVDEKNDAFYFKEASSTRKIMATLVACSLIGQHVIMIGKTGLGKTAAAMAFGRMTKHSKNYQMISFNGETQLEELFGFFTIEKGNFTLHNGPLSNAMINGQVFIADELNLAEQQIIQSLNVALEPFKNETITVPVVGSNVKVDPGFFFIGCQNDITMFGRRPLPESFKKKVLCLEYPESSHSDLFNLIVEISKQFNISQNDSQCTTSLIEKMKEHPVFKLKPWSLREVRKLFRRTYYSSRHQDIIYGIKIQHHAAFLIRSSFRSEDDVTKDVVDLVSESFKLKEHEKKTLLNDLESKVTVKFTDENKIMIKKGSLTLESVIHNSLNVPEELQSFWQLYFEANLAHFAEPLLLVGPSGFKTFLAKMLLPLSPPVYLHNDSTTSSLIGQIALLDKYQAKLFLLDSLRMFFGINPVVNLFNEVRSSLESDDLKKSDLDNLLNAIKDKAPESFGVVIDTIGNNIIALDKNEQSNSLFANYASIFKPGLITRAIFEQNSLILKNIAQPSPTVLERFNELLSVTPTLTLFEDTSNTFTPDDPSSKVLFNFSQRFRIIGICLPHEKHGLSDAMLSRLTEINVPSYTETEKSLVYSLLMKNDPKTVTFPFDSLMRTASEIFKSTFDIDLSFALSIQMAKLTTKWSIHYQSKDITKDVQSLFAFALFRCAGGYLLSTSEEKAELIEAMNKTVLKLPNEFTQLFIETPEDNDESTLNEPHLRITNGKAIDMIESTLTGFSADTINEKLPKSNNLLFTKSFSDLVDLVVSMSDILQPLLIEGESGCGKSSAVSYVADCVGANVIRISISQSTTIEDLFGKVEPSSTSDSLKFDFVETDLLHALRSDRDDAYITNWIIIEELHLASAAVLDALAAVFNPDSEQIWLPNGDYVNKGRYFIIGLLSKPISHQAIVNTTVYYKANDYSQEEFCKICTNILKNEDYEYVSNEFCEKIVKLSDLSSNSHMNVPITAREAYKFIKMMKASNNLLMPDQVMEMLFLGRFVDEESQATIKKEFFSDNQSPESKSKTASLVPYITVQNNATILNSGDAKIAIKENYSCHKNIKSLTVSQRQLFQFMTLAVNSNIPLIVQGQTSSGKTYIINLFANIVGQKLHVIQLNSETTSASIAGNYQPSSTLSDSEYQELHDYLKQIMKFNILPHEIRTRINQKKIRDWIPSEFREVRNLISKNMNKYETQVKLVCEQYIKIVDSSLQFFNHLIRKDSTIVQSLVEGDWLLLDGIESAPPDLFDRLFSLTDDKPTLNLYERGKGFIYSVDAKDQKFKINENFRLFMTYNPTNSKANSISPAFLSRCALFTLNPIDNNIIDSALAISGLIDSIRFELDENILAVAVRLAKAHKIAKKNVKDSSSTFFTGRTFVHLCRALRYEYSVNGLISNNALFNMMKKHYLSTLESNSNEFYQDLIEPLSKSVKPKILKDINDIILVSSKHCIALSKIIENFSQSLTHSSNDFVEFPFQNFIYHLPKLQLKDVHEIIEKFEGLGQIINQKVNQFTPRQFMHIASINTLLNLLRETKDAFQEVMNNSKYQDLAIDSDQLDIQTQFHKIINKINCLFYLVQNKLFIPFIPAVMASGKTGIEASELIQSIQNYSPFAQIISQYLRMVIDLNIFDENSSAYQLMNIISMFKRKAFKISFRRGKSAAANVIYIVFDETGSKCNYISVKANNENIFKQQSALNEFPILFLVNILTTIYNHLFIDQSIQIPLHLDEKSFPVSDTSIPLVLDNLWLGEENNKDYSNINKICGCLYGDNDYPQFFFTGVMKLFFNLSFNSLYSNDYESFVNWIVWLNKFFILFGNSKSFSYEKEQFINDINQFLSEAKSEEMINNVQNSIFSFPYDNIQSEDIDYIIDSLKDSIFNLSNDLEDANLSKMKDQKKREIERNFISIKRDIASKISTNRDKVLPFQLLLNSIKDIEHTEENFNIVKNIVNSINNVEEESTKKKFGFRWPNQNEAPSKSQPDEFFILKTLIDYSDEINRIQDIQDKPTWSKLCQMQVPNSVLIDFLKTEKVSKTTIGLLSKKARVKFIIKLMADEVKSYLDPNSIRIFVNDLYNRFKPINDGWVQIVQDFADKYPPEYQIYLPKFESTDLIALLVDPFNANPGPLLSNEIEYNDLLNDFFNLYNTTFKNFDHSLVSIQNNFQSMSIKFIHLEKGMKTQQLEKMRFNEFYSFISKLPEIPAEINELGSCISKITDIKEYISHKPNVSLIFDDISYLNKDDYIDKNPVSYFYLSLFPTVREYLKPIENFSDSNRFPLALIGFRVMSRSNCIQIQLPTNFQTEQISKIVSEKICNFLSNLNTQTSGRNKSQITNFHNAIGLLIENPPRNIVTNYTGHFRSSLIAVMSSIKDQTMFNMVQEQICKLLPGAIEIMLSPKWEEMIKEKYDQNNDILVFMRNPWSLLLKKISEDFDKEKTEVVEHINMLNSYIIKATKEQISENINEIYKKSKEDEDNFVKEKSIELLKFEQYFQEHEEDESLRDMRNYWKTYNIHLLNALDKLHYYTEKFQQVPSDDLYVNLLKHFKSANVSFPTSNVIPVLVIKAKDKKDRNISITITNNKTNNKVIIKGNLSKGISLLKLKDPKDTIVYDKKQFEIKENQNTEHEIIDIKYDPQFQPIKTFKYQIMEKSYNDFQSIYTRIQEQTSTQSLANFKVSKDDVVCNDDQEIQDYLDALNKIREDWPSMFKEDLSLNSYQSIFDRMNSDITKIRTYFPPKFRNGGIRQPTNTQSLMKKLMDCMNMVESQINSAKEELTSELLEKDSVITNNKSEYNQIQEDIKNYQIFPSIEKPTVKVDLKSINEKDKMTNDLLAPSITSSDDPHKPFININEIVLDVGPLMSGIHTTPLRFRMVNFVSKKFDCIPEQKDEDLPIPVIESNTGYFIISIAVEELNASLTQDTDILFDGIFHFRFEGENKDFAAIPYKIKLHFTPPTFLLEIADHLFAIKNGDARIVDFYCPEGTVIKLTSLNKSLKFGLQIVEQIDNTAPRPYIYSSFVSSEITIPKKKPNEDLFSSCINLIFSSKLSASIHFRTKIEDASLCFAVFSDTHKDFVTEDAVINFGIFERTAYFIVGWMNQTNSKVTPTISVTSLNENKVKLKFKLPGKAFNTKKFDIYIYPFTVLPSLSKITKEDKLTGMISLELTKNLKRKLHFQLHFQPVSVYKNNYDGKMNIKYDQNYHASAFYGRSFIDLTKKEDVDKILNAQYQLIVSPFSYAFFSPNGEHCRINYRWDGCFINILTNGLEIHDLFNVLVINESGYVYIDEKTTLKNDNSNVVKLFAILKTNRSCVFPLFGKNTKEANREKDKEIYLELTPGRHNLTPFIRFFASFLYYQEIKERNLYNCGNLYNAFQTLTQRDNFGYFIDFFGQTFEQYDYLNIANKISQLIGDNYFYQAMQTETFKYSKDKQWEFMSFVKIVYDYIRSFSQYISYQNGYITLPIKYEDIKERQVYELKAANLDLESIKKNSTLYKSLSKRIEGEKENEKHISDRMKTEGYKISSVVKWNPNEGFTAVTKEEIAKLNKSNAEVSHNYGKSIKINTSSAYLSNSLSIDMQMLNNNASLLTTFKTFDSYLKATYQFPFSLYSSIQKGNPVALKEPSNILSKLISIYLWATNNKITNYTVFKDFINDFTPAFISLILRLEKSKIHTGLALSDSDKKSGEIDFLINPRQETITTSRLIWQQIGLSNDKIPNLNIASKQSSTLINLNDENSSDDEENGQKRSDNNDEEEEEEDKNNNDHPDKSKPTRKRAGRQRRKFNNQVKNNDLQDLESLRLKINKNGKERGTGFGIEYDTEDIKEMSNQELINTLIEQMISEQEEELEFQEIDLTHGESKNYSNKNNKTPRIGEFFTAAEFLTKQMISSVVSNESVLNNADDVYASILIECTTSMDHRQKATLILLSIAYANALTALKIPYALMIFGDPKFHFIMKKLDEKHEEIHFQRLLDMITIIRRFTSMHEAIKAARENIKHQTRKNHAIFVLSDGLSRTLHLTNDWQELCLNDEKVSVSFFFLNIIESLTYENNDAESIIENVKQIWDHFSFEISNKEKTKSPSSVYYDEGQNVFTDPTKLINQFALALSSFPMTKTVSPVPSLMWYSINNVSDSIVTDGLEPVLIEIPQETKFYYNINENLEMNESADFEPPITPNESFTINLTNSEEYHKGFLRKLALISPQIYNSSSVQNLKSYLFVPNKPSQYSPSVNGTIFYFPGLVKFLLTHGQDTKIFLEKNAGLIMSYSIFIVIDCTTSCFSPTTNMTTFAHSVQSIVSLLTTLSHIDLPSITIIVTTKDGPAMLCCDVSTLTALSATSSVWIALFDRFMNPHDSDHIVSAMSSVLTLRMQQKTAAACCFVFSDGCYSKRTRETVAALTNSIEIYKTTTITIAIGNLPNNASKLTRRTVWAPDPKHLLNGINYLLGKESTSFIPEMYDFFTDEPMTNELFRETASLVDRPDEIVFDKLHDELNKVIRPFEMFQNYYNAEQKGIGEAVINPEGEIFDLGKNRKFNNQKVLFCMFWDSSMDAKESSDISVEVLKNGLPEKDKFGNFTSTVSAVKALTEFGMKVEIVQDYESAMKKMMSGKYSQIHIICGRGDEKLPNNGNPNLVGQFIECTIKYWQNGGGLVWWADNAPLCYELNLFLEMAEFPGDVKKTSLRIIGNHYGDGTLKPSSLKDLNKSAKCRCVFDENRRIEVEGTERPLFNFNLVSMYEGITVSYAQSPEESQMAPFKPFAVSSDGGVSIMYYASSSLNSKEGDIVIDCGFSKLFRELSKEGIWRYIRNIAVWMLSLEKHELNGRSTSEALNFHPEPFEYKIKPFVKWDRFINYKAKNAIYICFLIDGTGSMRFFIESVSKMCKSIAHYCNSKGKQNMFYYGAVIYRDPAYTRLFTPEKVDYNEFFPFTKNIEGLERFLNNIRTGGGGNDGPEDWLSGYSDMLKMNWKEGSKIVIHIADAPGHGTMFSGKQSDMDDEHDEKFPIVVKEAAERGFLFHCICGDHRAINCFRKTKAIYEKAGGKYFKIEEMGDDNQEQLQQTIIRIVKTSVDAAIAIPVKRP</sequence>